<proteinExistence type="inferred from homology"/>
<reference evidence="12 13" key="1">
    <citation type="journal article" date="2016" name="Int. J. Syst. Evol. Microbiol.">
        <title>Arsenicitalea aurantiaca gen. nov., sp. nov., a new member of the family Hyphomicrobiaceae, isolated from high-arsenic sediment.</title>
        <authorList>
            <person name="Mu Y."/>
            <person name="Zhou L."/>
            <person name="Zeng X.C."/>
            <person name="Liu L."/>
            <person name="Pan Y."/>
            <person name="Chen X."/>
            <person name="Wang J."/>
            <person name="Li S."/>
            <person name="Li W.J."/>
            <person name="Wang Y."/>
        </authorList>
    </citation>
    <scope>NUCLEOTIDE SEQUENCE [LARGE SCALE GENOMIC DNA]</scope>
    <source>
        <strain evidence="12 13">42-50</strain>
    </source>
</reference>
<dbReference type="HAMAP" id="MF_00425">
    <property type="entry name" value="NqrA"/>
    <property type="match status" value="1"/>
</dbReference>
<dbReference type="InterPro" id="IPR056148">
    <property type="entry name" value="NQRA_2nd"/>
</dbReference>
<dbReference type="Pfam" id="PF24836">
    <property type="entry name" value="NQRA_2nd"/>
    <property type="match status" value="1"/>
</dbReference>
<dbReference type="Pfam" id="PF11973">
    <property type="entry name" value="NQRA_SLBB"/>
    <property type="match status" value="1"/>
</dbReference>
<keyword evidence="1 8" id="KW-0813">Transport</keyword>
<comment type="similarity">
    <text evidence="8">Belongs to the NqrA family.</text>
</comment>
<dbReference type="InterPro" id="IPR008703">
    <property type="entry name" value="NqrA"/>
</dbReference>
<evidence type="ECO:0000256" key="5">
    <source>
        <dbReference type="ARBA" id="ARBA00023065"/>
    </source>
</evidence>
<name>A0A433XK86_9HYPH</name>
<evidence type="ECO:0000259" key="9">
    <source>
        <dbReference type="Pfam" id="PF05896"/>
    </source>
</evidence>
<feature type="domain" description="NqrA second alpha/beta" evidence="11">
    <location>
        <begin position="122"/>
        <end position="262"/>
    </location>
</feature>
<evidence type="ECO:0000256" key="4">
    <source>
        <dbReference type="ARBA" id="ARBA00023053"/>
    </source>
</evidence>
<accession>A0A433XK86</accession>
<dbReference type="GO" id="GO:0016655">
    <property type="term" value="F:oxidoreductase activity, acting on NAD(P)H, quinone or similar compound as acceptor"/>
    <property type="evidence" value="ECO:0007669"/>
    <property type="project" value="UniProtKB-UniRule"/>
</dbReference>
<evidence type="ECO:0000256" key="1">
    <source>
        <dbReference type="ARBA" id="ARBA00022448"/>
    </source>
</evidence>
<comment type="caution">
    <text evidence="12">The sequence shown here is derived from an EMBL/GenBank/DDBJ whole genome shotgun (WGS) entry which is preliminary data.</text>
</comment>
<keyword evidence="2 8" id="KW-1278">Translocase</keyword>
<evidence type="ECO:0000259" key="10">
    <source>
        <dbReference type="Pfam" id="PF11973"/>
    </source>
</evidence>
<feature type="domain" description="Na(+)-translocating NADH-quinone reductase subunit A C-terminal" evidence="10">
    <location>
        <begin position="267"/>
        <end position="315"/>
    </location>
</feature>
<dbReference type="Proteomes" id="UP000281547">
    <property type="component" value="Unassembled WGS sequence"/>
</dbReference>
<keyword evidence="4 8" id="KW-0915">Sodium</keyword>
<comment type="catalytic activity">
    <reaction evidence="8">
        <text>a ubiquinone + n Na(+)(in) + NADH + H(+) = a ubiquinol + n Na(+)(out) + NAD(+)</text>
        <dbReference type="Rhea" id="RHEA:47748"/>
        <dbReference type="Rhea" id="RHEA-COMP:9565"/>
        <dbReference type="Rhea" id="RHEA-COMP:9566"/>
        <dbReference type="ChEBI" id="CHEBI:15378"/>
        <dbReference type="ChEBI" id="CHEBI:16389"/>
        <dbReference type="ChEBI" id="CHEBI:17976"/>
        <dbReference type="ChEBI" id="CHEBI:29101"/>
        <dbReference type="ChEBI" id="CHEBI:57540"/>
        <dbReference type="ChEBI" id="CHEBI:57945"/>
        <dbReference type="EC" id="7.2.1.1"/>
    </reaction>
</comment>
<feature type="domain" description="NqrA N-terminal barrel-sandwich hybrid" evidence="9">
    <location>
        <begin position="15"/>
        <end position="106"/>
    </location>
</feature>
<evidence type="ECO:0000256" key="8">
    <source>
        <dbReference type="HAMAP-Rule" id="MF_00425"/>
    </source>
</evidence>
<evidence type="ECO:0000256" key="6">
    <source>
        <dbReference type="ARBA" id="ARBA00023075"/>
    </source>
</evidence>
<organism evidence="12 13">
    <name type="scientific">Arsenicitalea aurantiaca</name>
    <dbReference type="NCBI Taxonomy" id="1783274"/>
    <lineage>
        <taxon>Bacteria</taxon>
        <taxon>Pseudomonadati</taxon>
        <taxon>Pseudomonadota</taxon>
        <taxon>Alphaproteobacteria</taxon>
        <taxon>Hyphomicrobiales</taxon>
        <taxon>Devosiaceae</taxon>
        <taxon>Arsenicitalea</taxon>
    </lineage>
</organism>
<dbReference type="AlphaFoldDB" id="A0A433XK86"/>
<dbReference type="InterPro" id="IPR022615">
    <property type="entry name" value="NqrA_C_domain"/>
</dbReference>
<evidence type="ECO:0000313" key="12">
    <source>
        <dbReference type="EMBL" id="RUT34491.1"/>
    </source>
</evidence>
<evidence type="ECO:0000256" key="3">
    <source>
        <dbReference type="ARBA" id="ARBA00023027"/>
    </source>
</evidence>
<dbReference type="PANTHER" id="PTHR37839">
    <property type="entry name" value="NA(+)-TRANSLOCATING NADH-QUINONE REDUCTASE SUBUNIT A"/>
    <property type="match status" value="1"/>
</dbReference>
<comment type="subunit">
    <text evidence="8">Composed of six subunits; NqrA, NqrB, NqrC, NqrD, NqrE and NqrF.</text>
</comment>
<dbReference type="PANTHER" id="PTHR37839:SF1">
    <property type="entry name" value="NA(+)-TRANSLOCATING NADH-QUINONE REDUCTASE SUBUNIT A"/>
    <property type="match status" value="1"/>
</dbReference>
<gene>
    <name evidence="8" type="primary">nqrA</name>
    <name evidence="12" type="ORF">EMQ25_00570</name>
</gene>
<keyword evidence="13" id="KW-1185">Reference proteome</keyword>
<evidence type="ECO:0000313" key="13">
    <source>
        <dbReference type="Proteomes" id="UP000281547"/>
    </source>
</evidence>
<sequence>MAGQVAAGEDMMTRTIRGGIALSVGTPCDATTETLRLPQTIALLGEDCPGLRPRLAVAEGAEVSAGTLLLEDRHRPEIRLVAPVSGRVVEIVRGPRRSFDRLVIEAADGEARVFDCSAADTREGLVALLVEAGLWRAFLTRPYGRVPGPTDQPDALFVTAIDTRPLAPDPFPIIARRAGAFARGLAALRRLTEGPVHLCHAPGRRPEAPAGILPTAFAGPHPAGLAGTHIHHLHPVGARGRVWHIGYQEVIGIGHLLETGRLWSRRIVGLAGDGLLAPDCLETLPGADLNALARGRLGPDPVRILSGSPINGRPARWLGHAHTQASVLRHRVATGAPDTRGWREALVHWLGRGTGALIPNALHERAAPPGILPIPLLRAISVGDAETARRLGARELAGEDLALLTHIDGGETNYPDLLRRTLELMEATE</sequence>
<dbReference type="EMBL" id="RZNJ01000001">
    <property type="protein sequence ID" value="RUT34491.1"/>
    <property type="molecule type" value="Genomic_DNA"/>
</dbReference>
<dbReference type="Pfam" id="PF05896">
    <property type="entry name" value="NQRA_N"/>
    <property type="match status" value="1"/>
</dbReference>
<keyword evidence="3 8" id="KW-0520">NAD</keyword>
<dbReference type="InterPro" id="IPR056147">
    <property type="entry name" value="NQRA_N"/>
</dbReference>
<evidence type="ECO:0000259" key="11">
    <source>
        <dbReference type="Pfam" id="PF24836"/>
    </source>
</evidence>
<keyword evidence="7 8" id="KW-0739">Sodium transport</keyword>
<comment type="function">
    <text evidence="8">NQR complex catalyzes the reduction of ubiquinone-1 to ubiquinol by two successive reactions, coupled with the transport of Na(+) ions from the cytoplasm to the periplasm. NqrA to NqrE are probably involved in the second step, the conversion of ubisemiquinone to ubiquinol.</text>
</comment>
<dbReference type="EC" id="7.2.1.1" evidence="8"/>
<evidence type="ECO:0000256" key="7">
    <source>
        <dbReference type="ARBA" id="ARBA00023201"/>
    </source>
</evidence>
<evidence type="ECO:0000256" key="2">
    <source>
        <dbReference type="ARBA" id="ARBA00022967"/>
    </source>
</evidence>
<protein>
    <recommendedName>
        <fullName evidence="8">Na(+)-translocating NADH-quinone reductase subunit A</fullName>
        <shortName evidence="8">Na(+)-NQR subunit A</shortName>
        <shortName evidence="8">Na(+)-translocating NQR subunit A</shortName>
        <ecNumber evidence="8">7.2.1.1</ecNumber>
    </recommendedName>
    <alternativeName>
        <fullName evidence="8">NQR complex subunit A</fullName>
    </alternativeName>
    <alternativeName>
        <fullName evidence="8">NQR-1 subunit A</fullName>
    </alternativeName>
</protein>
<keyword evidence="5 8" id="KW-0406">Ion transport</keyword>
<keyword evidence="6 8" id="KW-0830">Ubiquinone</keyword>
<dbReference type="GO" id="GO:0006814">
    <property type="term" value="P:sodium ion transport"/>
    <property type="evidence" value="ECO:0007669"/>
    <property type="project" value="UniProtKB-UniRule"/>
</dbReference>